<feature type="transmembrane region" description="Helical" evidence="1">
    <location>
        <begin position="118"/>
        <end position="142"/>
    </location>
</feature>
<reference evidence="2" key="1">
    <citation type="submission" date="2023-06" db="EMBL/GenBank/DDBJ databases">
        <title>Genome-scale phylogeny and comparative genomics of the fungal order Sordariales.</title>
        <authorList>
            <consortium name="Lawrence Berkeley National Laboratory"/>
            <person name="Hensen N."/>
            <person name="Bonometti L."/>
            <person name="Westerberg I."/>
            <person name="Brannstrom I.O."/>
            <person name="Guillou S."/>
            <person name="Cros-Aarteil S."/>
            <person name="Calhoun S."/>
            <person name="Haridas S."/>
            <person name="Kuo A."/>
            <person name="Mondo S."/>
            <person name="Pangilinan J."/>
            <person name="Riley R."/>
            <person name="LaButti K."/>
            <person name="Andreopoulos B."/>
            <person name="Lipzen A."/>
            <person name="Chen C."/>
            <person name="Yanf M."/>
            <person name="Daum C."/>
            <person name="Ng V."/>
            <person name="Clum A."/>
            <person name="Steindorff A."/>
            <person name="Ohm R."/>
            <person name="Martin F."/>
            <person name="Silar P."/>
            <person name="Natvig D."/>
            <person name="Lalanne C."/>
            <person name="Gautier V."/>
            <person name="Ament-velasquez S.L."/>
            <person name="Kruys A."/>
            <person name="Hutchinson M.I."/>
            <person name="Powell A.J."/>
            <person name="Barry K."/>
            <person name="Miller A.N."/>
            <person name="Grigoriev I.V."/>
            <person name="Debuchy R."/>
            <person name="Gladieux P."/>
            <person name="Thoren M.H."/>
            <person name="Johannesson H."/>
        </authorList>
    </citation>
    <scope>NUCLEOTIDE SEQUENCE</scope>
    <source>
        <strain evidence="2">SMH3391-2</strain>
    </source>
</reference>
<comment type="caution">
    <text evidence="2">The sequence shown here is derived from an EMBL/GenBank/DDBJ whole genome shotgun (WGS) entry which is preliminary data.</text>
</comment>
<name>A0AA39XP65_9PEZI</name>
<dbReference type="AlphaFoldDB" id="A0AA39XP65"/>
<accession>A0AA39XP65</accession>
<evidence type="ECO:0000313" key="3">
    <source>
        <dbReference type="Proteomes" id="UP001174934"/>
    </source>
</evidence>
<proteinExistence type="predicted"/>
<protein>
    <recommendedName>
        <fullName evidence="4">Ubiquitin carrier protein</fullName>
    </recommendedName>
</protein>
<sequence length="354" mass="38590">MNKVYSAVGHHLVGRALSSQPQTPNNGVATWNYLVFIGDAIIFFPFLLFIGYALGTLYPTLAIVEDPNPPAYEPLSANDSADAALSPEEDDGARARPVTSSLRATHLLLRSLSGWRSAFRGIIAAFSYAFLLNTITQILWSIPLINQSLASLLASLALVQLSAAWVHIVISPPSPQPFYRRLPPLRRTFEATCFPTFFAWLSLAVLEDGLGLFASLIGLPMWDRKNPMATPWTPVDGAKAVAFFGLALAVQLLLVVPTQVLLVRVQASLLPPDEDTIVPFDRSFEGKVEPALVGGKGFVSMRVALASFSRASWVRLYVLYAKVAAVTALAYLAMAAIVIPEIILMVWMHGKDRN</sequence>
<keyword evidence="1" id="KW-1133">Transmembrane helix</keyword>
<evidence type="ECO:0008006" key="4">
    <source>
        <dbReference type="Google" id="ProtNLM"/>
    </source>
</evidence>
<evidence type="ECO:0000313" key="2">
    <source>
        <dbReference type="EMBL" id="KAK0636867.1"/>
    </source>
</evidence>
<feature type="transmembrane region" description="Helical" evidence="1">
    <location>
        <begin position="319"/>
        <end position="348"/>
    </location>
</feature>
<organism evidence="2 3">
    <name type="scientific">Bombardia bombarda</name>
    <dbReference type="NCBI Taxonomy" id="252184"/>
    <lineage>
        <taxon>Eukaryota</taxon>
        <taxon>Fungi</taxon>
        <taxon>Dikarya</taxon>
        <taxon>Ascomycota</taxon>
        <taxon>Pezizomycotina</taxon>
        <taxon>Sordariomycetes</taxon>
        <taxon>Sordariomycetidae</taxon>
        <taxon>Sordariales</taxon>
        <taxon>Lasiosphaeriaceae</taxon>
        <taxon>Bombardia</taxon>
    </lineage>
</organism>
<dbReference type="EMBL" id="JAULSR010000001">
    <property type="protein sequence ID" value="KAK0636867.1"/>
    <property type="molecule type" value="Genomic_DNA"/>
</dbReference>
<keyword evidence="3" id="KW-1185">Reference proteome</keyword>
<dbReference type="Proteomes" id="UP001174934">
    <property type="component" value="Unassembled WGS sequence"/>
</dbReference>
<keyword evidence="1" id="KW-0472">Membrane</keyword>
<evidence type="ECO:0000256" key="1">
    <source>
        <dbReference type="SAM" id="Phobius"/>
    </source>
</evidence>
<keyword evidence="1" id="KW-0812">Transmembrane</keyword>
<gene>
    <name evidence="2" type="ORF">B0T17DRAFT_480475</name>
</gene>
<feature type="transmembrane region" description="Helical" evidence="1">
    <location>
        <begin position="33"/>
        <end position="54"/>
    </location>
</feature>
<feature type="transmembrane region" description="Helical" evidence="1">
    <location>
        <begin position="148"/>
        <end position="170"/>
    </location>
</feature>
<feature type="transmembrane region" description="Helical" evidence="1">
    <location>
        <begin position="237"/>
        <end position="256"/>
    </location>
</feature>
<feature type="transmembrane region" description="Helical" evidence="1">
    <location>
        <begin position="191"/>
        <end position="217"/>
    </location>
</feature>